<gene>
    <name evidence="1" type="ORF">NX784_24545</name>
</gene>
<dbReference type="Proteomes" id="UP001204151">
    <property type="component" value="Unassembled WGS sequence"/>
</dbReference>
<name>A0ABT1ZY59_9BURK</name>
<protein>
    <submittedName>
        <fullName evidence="1">Uncharacterized protein</fullName>
    </submittedName>
</protein>
<organism evidence="1 2">
    <name type="scientific">Massilia pinisoli</name>
    <dbReference type="NCBI Taxonomy" id="1772194"/>
    <lineage>
        <taxon>Bacteria</taxon>
        <taxon>Pseudomonadati</taxon>
        <taxon>Pseudomonadota</taxon>
        <taxon>Betaproteobacteria</taxon>
        <taxon>Burkholderiales</taxon>
        <taxon>Oxalobacteraceae</taxon>
        <taxon>Telluria group</taxon>
        <taxon>Massilia</taxon>
    </lineage>
</organism>
<evidence type="ECO:0000313" key="1">
    <source>
        <dbReference type="EMBL" id="MCS0584761.1"/>
    </source>
</evidence>
<comment type="caution">
    <text evidence="1">The sequence shown here is derived from an EMBL/GenBank/DDBJ whole genome shotgun (WGS) entry which is preliminary data.</text>
</comment>
<dbReference type="InterPro" id="IPR049457">
    <property type="entry name" value="Emfourin"/>
</dbReference>
<keyword evidence="2" id="KW-1185">Reference proteome</keyword>
<evidence type="ECO:0000313" key="2">
    <source>
        <dbReference type="Proteomes" id="UP001204151"/>
    </source>
</evidence>
<sequence>MRLTLHSVGGFTGPAGAQTRSVDVERLPAADAARVRALVQALDVAHLPATLLKPRPQSWDFTYTLTVDDRQVRFHLDAAPAALRDLVEFIENT</sequence>
<dbReference type="Pfam" id="PF20242">
    <property type="entry name" value="Emfourin"/>
    <property type="match status" value="1"/>
</dbReference>
<reference evidence="1 2" key="1">
    <citation type="submission" date="2022-08" db="EMBL/GenBank/DDBJ databases">
        <title>Reclassification of Massilia species as members of the genera Telluria, Duganella, Pseudoduganella, Mokoshia gen. nov. and Zemynaea gen. nov. using orthogonal and non-orthogonal genome-based approaches.</title>
        <authorList>
            <person name="Bowman J.P."/>
        </authorList>
    </citation>
    <scope>NUCLEOTIDE SEQUENCE [LARGE SCALE GENOMIC DNA]</scope>
    <source>
        <strain evidence="1 2">JCM 31316</strain>
    </source>
</reference>
<proteinExistence type="predicted"/>
<dbReference type="RefSeq" id="WP_258819305.1">
    <property type="nucleotide sequence ID" value="NZ_JANUGW010000024.1"/>
</dbReference>
<dbReference type="EMBL" id="JANUGW010000024">
    <property type="protein sequence ID" value="MCS0584761.1"/>
    <property type="molecule type" value="Genomic_DNA"/>
</dbReference>
<accession>A0ABT1ZY59</accession>